<dbReference type="Gene3D" id="1.10.10.60">
    <property type="entry name" value="Homeodomain-like"/>
    <property type="match status" value="2"/>
</dbReference>
<dbReference type="SMART" id="SM00448">
    <property type="entry name" value="REC"/>
    <property type="match status" value="1"/>
</dbReference>
<evidence type="ECO:0000256" key="1">
    <source>
        <dbReference type="ARBA" id="ARBA00004496"/>
    </source>
</evidence>
<dbReference type="SMART" id="SM00342">
    <property type="entry name" value="HTH_ARAC"/>
    <property type="match status" value="1"/>
</dbReference>
<dbReference type="InterPro" id="IPR001789">
    <property type="entry name" value="Sig_transdc_resp-reg_receiver"/>
</dbReference>
<dbReference type="RefSeq" id="WP_185121016.1">
    <property type="nucleotide sequence ID" value="NZ_JACJVQ010000014.1"/>
</dbReference>
<evidence type="ECO:0000256" key="6">
    <source>
        <dbReference type="ARBA" id="ARBA00023125"/>
    </source>
</evidence>
<dbReference type="GO" id="GO:0005737">
    <property type="term" value="C:cytoplasm"/>
    <property type="evidence" value="ECO:0007669"/>
    <property type="project" value="UniProtKB-SubCell"/>
</dbReference>
<evidence type="ECO:0000256" key="3">
    <source>
        <dbReference type="ARBA" id="ARBA00022553"/>
    </source>
</evidence>
<dbReference type="Gene3D" id="3.30.70.270">
    <property type="match status" value="1"/>
</dbReference>
<dbReference type="SUPFAM" id="SSF46689">
    <property type="entry name" value="Homeodomain-like"/>
    <property type="match status" value="2"/>
</dbReference>
<keyword evidence="3 8" id="KW-0597">Phosphoprotein</keyword>
<evidence type="ECO:0000313" key="14">
    <source>
        <dbReference type="Proteomes" id="UP000535838"/>
    </source>
</evidence>
<feature type="coiled-coil region" evidence="9">
    <location>
        <begin position="109"/>
        <end position="136"/>
    </location>
</feature>
<dbReference type="EMBL" id="JACJVQ010000014">
    <property type="protein sequence ID" value="MBB6635783.1"/>
    <property type="molecule type" value="Genomic_DNA"/>
</dbReference>
<evidence type="ECO:0000256" key="7">
    <source>
        <dbReference type="ARBA" id="ARBA00023163"/>
    </source>
</evidence>
<evidence type="ECO:0000256" key="8">
    <source>
        <dbReference type="PROSITE-ProRule" id="PRU00169"/>
    </source>
</evidence>
<reference evidence="13 14" key="1">
    <citation type="submission" date="2020-08" db="EMBL/GenBank/DDBJ databases">
        <title>Cohnella phylogeny.</title>
        <authorList>
            <person name="Dunlap C."/>
        </authorList>
    </citation>
    <scope>NUCLEOTIDE SEQUENCE [LARGE SCALE GENOMIC DNA]</scope>
    <source>
        <strain evidence="13 14">DSM 25241</strain>
    </source>
</reference>
<proteinExistence type="predicted"/>
<feature type="domain" description="GGDEF" evidence="12">
    <location>
        <begin position="179"/>
        <end position="312"/>
    </location>
</feature>
<evidence type="ECO:0000259" key="11">
    <source>
        <dbReference type="PROSITE" id="PS50110"/>
    </source>
</evidence>
<dbReference type="InterPro" id="IPR018062">
    <property type="entry name" value="HTH_AraC-typ_CS"/>
</dbReference>
<dbReference type="PANTHER" id="PTHR42713:SF3">
    <property type="entry name" value="TRANSCRIPTIONAL REGULATORY PROTEIN HPTR"/>
    <property type="match status" value="1"/>
</dbReference>
<comment type="subcellular location">
    <subcellularLocation>
        <location evidence="1">Cytoplasm</location>
    </subcellularLocation>
</comment>
<dbReference type="Pfam" id="PF00072">
    <property type="entry name" value="Response_reg"/>
    <property type="match status" value="1"/>
</dbReference>
<dbReference type="InterPro" id="IPR018060">
    <property type="entry name" value="HTH_AraC"/>
</dbReference>
<dbReference type="InterPro" id="IPR009057">
    <property type="entry name" value="Homeodomain-like_sf"/>
</dbReference>
<evidence type="ECO:0000256" key="2">
    <source>
        <dbReference type="ARBA" id="ARBA00022490"/>
    </source>
</evidence>
<dbReference type="Gene3D" id="3.40.50.2300">
    <property type="match status" value="1"/>
</dbReference>
<dbReference type="InterPro" id="IPR043128">
    <property type="entry name" value="Rev_trsase/Diguanyl_cyclase"/>
</dbReference>
<protein>
    <submittedName>
        <fullName evidence="13">Response regulator</fullName>
    </submittedName>
</protein>
<dbReference type="PROSITE" id="PS01124">
    <property type="entry name" value="HTH_ARAC_FAMILY_2"/>
    <property type="match status" value="1"/>
</dbReference>
<dbReference type="Proteomes" id="UP000535838">
    <property type="component" value="Unassembled WGS sequence"/>
</dbReference>
<keyword evidence="6" id="KW-0238">DNA-binding</keyword>
<dbReference type="GO" id="GO:0003700">
    <property type="term" value="F:DNA-binding transcription factor activity"/>
    <property type="evidence" value="ECO:0007669"/>
    <property type="project" value="InterPro"/>
</dbReference>
<dbReference type="InterPro" id="IPR011006">
    <property type="entry name" value="CheY-like_superfamily"/>
</dbReference>
<dbReference type="InterPro" id="IPR041522">
    <property type="entry name" value="CdaR_GGDEF"/>
</dbReference>
<keyword evidence="7" id="KW-0804">Transcription</keyword>
<dbReference type="CDD" id="cd17536">
    <property type="entry name" value="REC_YesN-like"/>
    <property type="match status" value="1"/>
</dbReference>
<comment type="caution">
    <text evidence="13">The sequence shown here is derived from an EMBL/GenBank/DDBJ whole genome shotgun (WGS) entry which is preliminary data.</text>
</comment>
<evidence type="ECO:0000256" key="9">
    <source>
        <dbReference type="SAM" id="Coils"/>
    </source>
</evidence>
<dbReference type="GO" id="GO:0000160">
    <property type="term" value="P:phosphorelay signal transduction system"/>
    <property type="evidence" value="ECO:0007669"/>
    <property type="project" value="UniProtKB-KW"/>
</dbReference>
<dbReference type="PROSITE" id="PS50110">
    <property type="entry name" value="RESPONSE_REGULATORY"/>
    <property type="match status" value="1"/>
</dbReference>
<keyword evidence="9" id="KW-0175">Coiled coil</keyword>
<dbReference type="AlphaFoldDB" id="A0A841STY5"/>
<keyword evidence="2" id="KW-0963">Cytoplasm</keyword>
<dbReference type="InterPro" id="IPR051552">
    <property type="entry name" value="HptR"/>
</dbReference>
<keyword evidence="5" id="KW-0805">Transcription regulation</keyword>
<evidence type="ECO:0000259" key="12">
    <source>
        <dbReference type="PROSITE" id="PS50887"/>
    </source>
</evidence>
<keyword evidence="14" id="KW-1185">Reference proteome</keyword>
<dbReference type="Pfam" id="PF17853">
    <property type="entry name" value="GGDEF_2"/>
    <property type="match status" value="1"/>
</dbReference>
<organism evidence="13 14">
    <name type="scientific">Cohnella thailandensis</name>
    <dbReference type="NCBI Taxonomy" id="557557"/>
    <lineage>
        <taxon>Bacteria</taxon>
        <taxon>Bacillati</taxon>
        <taxon>Bacillota</taxon>
        <taxon>Bacilli</taxon>
        <taxon>Bacillales</taxon>
        <taxon>Paenibacillaceae</taxon>
        <taxon>Cohnella</taxon>
    </lineage>
</organism>
<dbReference type="Pfam" id="PF12833">
    <property type="entry name" value="HTH_18"/>
    <property type="match status" value="1"/>
</dbReference>
<dbReference type="PRINTS" id="PR00032">
    <property type="entry name" value="HTHARAC"/>
</dbReference>
<dbReference type="PROSITE" id="PS50887">
    <property type="entry name" value="GGDEF"/>
    <property type="match status" value="1"/>
</dbReference>
<dbReference type="PROSITE" id="PS00041">
    <property type="entry name" value="HTH_ARAC_FAMILY_1"/>
    <property type="match status" value="1"/>
</dbReference>
<evidence type="ECO:0000259" key="10">
    <source>
        <dbReference type="PROSITE" id="PS01124"/>
    </source>
</evidence>
<evidence type="ECO:0000256" key="5">
    <source>
        <dbReference type="ARBA" id="ARBA00023015"/>
    </source>
</evidence>
<dbReference type="InterPro" id="IPR000160">
    <property type="entry name" value="GGDEF_dom"/>
</dbReference>
<name>A0A841STY5_9BACL</name>
<evidence type="ECO:0000313" key="13">
    <source>
        <dbReference type="EMBL" id="MBB6635783.1"/>
    </source>
</evidence>
<dbReference type="SUPFAM" id="SSF52172">
    <property type="entry name" value="CheY-like"/>
    <property type="match status" value="1"/>
</dbReference>
<evidence type="ECO:0000256" key="4">
    <source>
        <dbReference type="ARBA" id="ARBA00023012"/>
    </source>
</evidence>
<feature type="domain" description="Response regulatory" evidence="11">
    <location>
        <begin position="3"/>
        <end position="120"/>
    </location>
</feature>
<dbReference type="GO" id="GO:0043565">
    <property type="term" value="F:sequence-specific DNA binding"/>
    <property type="evidence" value="ECO:0007669"/>
    <property type="project" value="InterPro"/>
</dbReference>
<dbReference type="InterPro" id="IPR020449">
    <property type="entry name" value="Tscrpt_reg_AraC-type_HTH"/>
</dbReference>
<accession>A0A841STY5</accession>
<feature type="domain" description="HTH araC/xylS-type" evidence="10">
    <location>
        <begin position="439"/>
        <end position="538"/>
    </location>
</feature>
<gene>
    <name evidence="13" type="ORF">H7B67_16815</name>
</gene>
<feature type="modified residue" description="4-aspartylphosphate" evidence="8">
    <location>
        <position position="55"/>
    </location>
</feature>
<sequence length="545" mass="62971">MYKVIIVDDESVVREGLRRTIPWNGHGFELIGDYENGRDAWEAIEASKPDLIISDISMPFMDGLELARLVSTNYPYMKMIILTGYDQFEYAQQAIRLKVTDFILKPITAREMRELLDKVRLEMDEETRRREDLGRLRHQLHQSLPLLRERFLERLVVLGLGRPEIEDRFSFFGLSALTPPFLVMLADIDDFGEREEWMDDVHDAEFFRFAAFNIFEEVARGRSDALLFRTREERLVVVLHGAEEEDELYVRAYGMAEEARHHVEKYLRFTVTIGIGRACSSPERLPSSYKSAQSALDYRFQLGKNRILSINDLEGSQVASPPIALHADWDRKLSSSVKTGAAEEANRQIERLIEEFKRSRLPTEALVLHVQKIALALMNAMQELGGHDAEELKRRQLWLTEVSRFKTLDEIGDWLKGIASELAASAQANRNLVSKVQIAKATDYIEEHYAEEKLSLQDLCRHTLMSASYFSLFFKQTTGETFIEYLTRVRLEKAKELLLTTSLKFYEIAARVGYADPNYFSILFKKHTGSSPRDYREKQAKESAR</sequence>
<keyword evidence="4" id="KW-0902">Two-component regulatory system</keyword>
<dbReference type="PANTHER" id="PTHR42713">
    <property type="entry name" value="HISTIDINE KINASE-RELATED"/>
    <property type="match status" value="1"/>
</dbReference>